<dbReference type="GO" id="GO:0005096">
    <property type="term" value="F:GTPase activator activity"/>
    <property type="evidence" value="ECO:0007669"/>
    <property type="project" value="TreeGrafter"/>
</dbReference>
<dbReference type="InterPro" id="IPR036034">
    <property type="entry name" value="PDZ_sf"/>
</dbReference>
<feature type="domain" description="DEP" evidence="3">
    <location>
        <begin position="124"/>
        <end position="200"/>
    </location>
</feature>
<feature type="region of interest" description="Disordered" evidence="1">
    <location>
        <begin position="264"/>
        <end position="283"/>
    </location>
</feature>
<dbReference type="Pfam" id="PF00595">
    <property type="entry name" value="PDZ"/>
    <property type="match status" value="1"/>
</dbReference>
<accession>A0A913Y6G1</accession>
<keyword evidence="5" id="KW-1185">Reference proteome</keyword>
<dbReference type="GO" id="GO:0005085">
    <property type="term" value="F:guanyl-nucleotide exchange factor activity"/>
    <property type="evidence" value="ECO:0007669"/>
    <property type="project" value="TreeGrafter"/>
</dbReference>
<dbReference type="GO" id="GO:0023051">
    <property type="term" value="P:regulation of signaling"/>
    <property type="evidence" value="ECO:0007669"/>
    <property type="project" value="TreeGrafter"/>
</dbReference>
<protein>
    <submittedName>
        <fullName evidence="4">Uncharacterized protein</fullName>
    </submittedName>
</protein>
<dbReference type="RefSeq" id="XP_020915906.1">
    <property type="nucleotide sequence ID" value="XM_021060247.2"/>
</dbReference>
<dbReference type="InterPro" id="IPR036390">
    <property type="entry name" value="WH_DNA-bd_sf"/>
</dbReference>
<sequence>MERISSKFVHILLLSEHLRSRLHAERNPEMIKDRRYHLRMYQCCLVGKDLVDWLVKHGEACNRFVAVQCMCVLQESNLLHHVCDDHMFKDEMLFYRFRLDDNTMPITRDIELVLKGYDISQRIKSDDVNMVKNQECEDYVYRSCFTGSALVDWMVEVHQTNDRFEAVMLGRELLELGLMKHVTDDHHFKDDSNLHFQFVIDKIISKKLLDALALLNCSGLTIAPTGSPLLTRKTLASNKKNAVPPLTLPKRSVPVPLNGRYVYNPESPEISPSNSSPDNTSPRPVIVREITVDELLDSTGPYAMKTIRIMSDSVGFGFVVRGQEPVYVQTVDPEGPAAAAGLRVRMFIHSVNGKDVLHWSHKEVAKEIMRGRNVVDLVVMTHFRGS</sequence>
<evidence type="ECO:0000313" key="5">
    <source>
        <dbReference type="Proteomes" id="UP000887567"/>
    </source>
</evidence>
<dbReference type="SMART" id="SM00049">
    <property type="entry name" value="DEP"/>
    <property type="match status" value="2"/>
</dbReference>
<feature type="domain" description="PDZ" evidence="2">
    <location>
        <begin position="306"/>
        <end position="383"/>
    </location>
</feature>
<dbReference type="EnsemblMetazoa" id="XM_021060247.2">
    <property type="protein sequence ID" value="XP_020915906.1"/>
    <property type="gene ID" value="LOC110253347"/>
</dbReference>
<dbReference type="InterPro" id="IPR000591">
    <property type="entry name" value="DEP_dom"/>
</dbReference>
<dbReference type="Proteomes" id="UP000887567">
    <property type="component" value="Unplaced"/>
</dbReference>
<name>A0A913Y6G1_EXADI</name>
<dbReference type="PROSITE" id="PS50106">
    <property type="entry name" value="PDZ"/>
    <property type="match status" value="1"/>
</dbReference>
<dbReference type="GO" id="GO:0035556">
    <property type="term" value="P:intracellular signal transduction"/>
    <property type="evidence" value="ECO:0007669"/>
    <property type="project" value="InterPro"/>
</dbReference>
<dbReference type="PANTHER" id="PTHR22829:SF16">
    <property type="entry name" value="PH DOMAIN-CONTAINING PROTEIN"/>
    <property type="match status" value="1"/>
</dbReference>
<dbReference type="InterPro" id="IPR036388">
    <property type="entry name" value="WH-like_DNA-bd_sf"/>
</dbReference>
<dbReference type="InterPro" id="IPR001478">
    <property type="entry name" value="PDZ"/>
</dbReference>
<dbReference type="OMA" id="HMAEILV"/>
<dbReference type="PANTHER" id="PTHR22829">
    <property type="entry name" value="DEP DOMAIN PROTEIN"/>
    <property type="match status" value="1"/>
</dbReference>
<proteinExistence type="predicted"/>
<dbReference type="OrthoDB" id="39497at2759"/>
<dbReference type="Pfam" id="PF00610">
    <property type="entry name" value="DEP"/>
    <property type="match status" value="2"/>
</dbReference>
<evidence type="ECO:0000256" key="1">
    <source>
        <dbReference type="SAM" id="MobiDB-lite"/>
    </source>
</evidence>
<evidence type="ECO:0000313" key="4">
    <source>
        <dbReference type="EnsemblMetazoa" id="XP_020915906.1"/>
    </source>
</evidence>
<organism evidence="4 5">
    <name type="scientific">Exaiptasia diaphana</name>
    <name type="common">Tropical sea anemone</name>
    <name type="synonym">Aiptasia pulchella</name>
    <dbReference type="NCBI Taxonomy" id="2652724"/>
    <lineage>
        <taxon>Eukaryota</taxon>
        <taxon>Metazoa</taxon>
        <taxon>Cnidaria</taxon>
        <taxon>Anthozoa</taxon>
        <taxon>Hexacorallia</taxon>
        <taxon>Actiniaria</taxon>
        <taxon>Aiptasiidae</taxon>
        <taxon>Exaiptasia</taxon>
    </lineage>
</organism>
<feature type="domain" description="DEP" evidence="3">
    <location>
        <begin position="25"/>
        <end position="99"/>
    </location>
</feature>
<dbReference type="SUPFAM" id="SSF46785">
    <property type="entry name" value="Winged helix' DNA-binding domain"/>
    <property type="match status" value="2"/>
</dbReference>
<dbReference type="Gene3D" id="2.30.42.10">
    <property type="match status" value="1"/>
</dbReference>
<dbReference type="GO" id="GO:0005886">
    <property type="term" value="C:plasma membrane"/>
    <property type="evidence" value="ECO:0007669"/>
    <property type="project" value="TreeGrafter"/>
</dbReference>
<evidence type="ECO:0000259" key="2">
    <source>
        <dbReference type="PROSITE" id="PS50106"/>
    </source>
</evidence>
<evidence type="ECO:0000259" key="3">
    <source>
        <dbReference type="PROSITE" id="PS50186"/>
    </source>
</evidence>
<dbReference type="InterPro" id="IPR051832">
    <property type="entry name" value="mTOR-Rac_regulators"/>
</dbReference>
<dbReference type="KEGG" id="epa:110253347"/>
<dbReference type="SUPFAM" id="SSF50156">
    <property type="entry name" value="PDZ domain-like"/>
    <property type="match status" value="1"/>
</dbReference>
<dbReference type="GO" id="GO:0007186">
    <property type="term" value="P:G protein-coupled receptor signaling pathway"/>
    <property type="evidence" value="ECO:0007669"/>
    <property type="project" value="TreeGrafter"/>
</dbReference>
<dbReference type="Gene3D" id="1.10.10.10">
    <property type="entry name" value="Winged helix-like DNA-binding domain superfamily/Winged helix DNA-binding domain"/>
    <property type="match status" value="2"/>
</dbReference>
<dbReference type="PROSITE" id="PS50186">
    <property type="entry name" value="DEP"/>
    <property type="match status" value="2"/>
</dbReference>
<dbReference type="SMART" id="SM00228">
    <property type="entry name" value="PDZ"/>
    <property type="match status" value="1"/>
</dbReference>
<dbReference type="AlphaFoldDB" id="A0A913Y6G1"/>
<reference evidence="4" key="1">
    <citation type="submission" date="2022-11" db="UniProtKB">
        <authorList>
            <consortium name="EnsemblMetazoa"/>
        </authorList>
    </citation>
    <scope>IDENTIFICATION</scope>
</reference>
<dbReference type="GeneID" id="110253347"/>